<dbReference type="Proteomes" id="UP000667349">
    <property type="component" value="Unassembled WGS sequence"/>
</dbReference>
<feature type="non-terminal residue" evidence="10">
    <location>
        <position position="1"/>
    </location>
</feature>
<evidence type="ECO:0000256" key="2">
    <source>
        <dbReference type="ARBA" id="ARBA00022692"/>
    </source>
</evidence>
<dbReference type="InterPro" id="IPR045263">
    <property type="entry name" value="GLUT"/>
</dbReference>
<feature type="transmembrane region" description="Helical" evidence="8">
    <location>
        <begin position="474"/>
        <end position="494"/>
    </location>
</feature>
<dbReference type="NCBIfam" id="TIGR00879">
    <property type="entry name" value="SP"/>
    <property type="match status" value="1"/>
</dbReference>
<keyword evidence="3 8" id="KW-1133">Transmembrane helix</keyword>
<evidence type="ECO:0000256" key="5">
    <source>
        <dbReference type="ARBA" id="ARBA00023180"/>
    </source>
</evidence>
<dbReference type="AlphaFoldDB" id="A0A836EW56"/>
<feature type="transmembrane region" description="Helical" evidence="8">
    <location>
        <begin position="539"/>
        <end position="566"/>
    </location>
</feature>
<feature type="coiled-coil region" evidence="6">
    <location>
        <begin position="107"/>
        <end position="161"/>
    </location>
</feature>
<feature type="transmembrane region" description="Helical" evidence="8">
    <location>
        <begin position="353"/>
        <end position="373"/>
    </location>
</feature>
<name>A0A836EW56_9HYME</name>
<keyword evidence="5" id="KW-0325">Glycoprotein</keyword>
<dbReference type="GO" id="GO:0016020">
    <property type="term" value="C:membrane"/>
    <property type="evidence" value="ECO:0007669"/>
    <property type="project" value="UniProtKB-SubCell"/>
</dbReference>
<evidence type="ECO:0000256" key="6">
    <source>
        <dbReference type="SAM" id="Coils"/>
    </source>
</evidence>
<proteinExistence type="predicted"/>
<keyword evidence="11" id="KW-1185">Reference proteome</keyword>
<feature type="transmembrane region" description="Helical" evidence="8">
    <location>
        <begin position="323"/>
        <end position="341"/>
    </location>
</feature>
<evidence type="ECO:0000259" key="9">
    <source>
        <dbReference type="PROSITE" id="PS50850"/>
    </source>
</evidence>
<evidence type="ECO:0000256" key="7">
    <source>
        <dbReference type="SAM" id="MobiDB-lite"/>
    </source>
</evidence>
<dbReference type="PANTHER" id="PTHR23503">
    <property type="entry name" value="SOLUTE CARRIER FAMILY 2"/>
    <property type="match status" value="1"/>
</dbReference>
<dbReference type="InterPro" id="IPR020846">
    <property type="entry name" value="MFS_dom"/>
</dbReference>
<feature type="transmembrane region" description="Helical" evidence="8">
    <location>
        <begin position="506"/>
        <end position="527"/>
    </location>
</feature>
<dbReference type="InterPro" id="IPR036259">
    <property type="entry name" value="MFS_trans_sf"/>
</dbReference>
<dbReference type="PROSITE" id="PS00217">
    <property type="entry name" value="SUGAR_TRANSPORT_2"/>
    <property type="match status" value="1"/>
</dbReference>
<evidence type="ECO:0000256" key="1">
    <source>
        <dbReference type="ARBA" id="ARBA00004141"/>
    </source>
</evidence>
<evidence type="ECO:0000256" key="3">
    <source>
        <dbReference type="ARBA" id="ARBA00022989"/>
    </source>
</evidence>
<gene>
    <name evidence="10" type="primary">Glut1</name>
    <name evidence="10" type="ORF">G6Z75_0008099</name>
</gene>
<sequence>MHIKRAALNGLAGGEARQLSAEVVGTYLRDLGNSSSLERLVSVCSTHVDSLSRTNQRDSRGDYVCGDSLQKQVSVMSMNLSAKLDELQRGDRQLETTVALCEIRTQLQELTKSVESCQSEVSEVKRDMVTIKQELDTVQQVKEEIEELREYVNRLEEHSHRRKLRLLEQALDNGLTLFLSYAILAAVLGMLQFGYNTGVINAPEVNIENFMKDVYKDRYGEDISDDSVKTLYSVAVSIFAIGGMVGGFSGGTIANRFGRSGGLLLNNVLGIVGACLMGFTKLAESYEMLFFGRFIIGVNCGLNTSLVPMYISEIAPLNLRGGLGTVNQLAVTVGLLVSQVLGIEQILGTNEGWPVLLGLAICPAILQLLLLPVCPESPRYLLITKQWEEEARKALRRLRASNQVEEDIEEMRAEERAQQAESTISMTELICSPTLRAPLVIGVVMQLSQQLSGINAVFYYSTNLFTSSGLTDESAKFATIGIGAIMVCMTLVSIPLMDRTGRRTLHLYGLGGMFIFSIFITISFLIKEFFGYVQEMIDWMSYISVVSTLCFVVFFAVGPGSIPWMITAELFSQGPRPAAMSIAVLVNWMANFLVGIGFPSMKSSLENYTFLPFSAFLAIFWIFTYKKVPETKNKTFEEILALFRHGNDRLDCHVTLLSYREEELATNSSKETVLSDATTANHTHATDKL</sequence>
<feature type="transmembrane region" description="Helical" evidence="8">
    <location>
        <begin position="578"/>
        <end position="596"/>
    </location>
</feature>
<feature type="transmembrane region" description="Helical" evidence="8">
    <location>
        <begin position="170"/>
        <end position="195"/>
    </location>
</feature>
<dbReference type="PRINTS" id="PR00171">
    <property type="entry name" value="SUGRTRNSPORT"/>
</dbReference>
<reference evidence="10" key="1">
    <citation type="submission" date="2020-02" db="EMBL/GenBank/DDBJ databases">
        <title>Relaxed selection underlies rapid genomic changes in the transitions from sociality to social parasitism in ants.</title>
        <authorList>
            <person name="Bi X."/>
        </authorList>
    </citation>
    <scope>NUCLEOTIDE SEQUENCE</scope>
    <source>
        <strain evidence="10">BGI-DK2013a</strain>
        <tissue evidence="10">Whole body</tissue>
    </source>
</reference>
<feature type="transmembrane region" description="Helical" evidence="8">
    <location>
        <begin position="231"/>
        <end position="251"/>
    </location>
</feature>
<dbReference type="Pfam" id="PF00083">
    <property type="entry name" value="Sugar_tr"/>
    <property type="match status" value="1"/>
</dbReference>
<dbReference type="CDD" id="cd17431">
    <property type="entry name" value="MFS_GLUT_Class1"/>
    <property type="match status" value="1"/>
</dbReference>
<feature type="transmembrane region" description="Helical" evidence="8">
    <location>
        <begin position="289"/>
        <end position="311"/>
    </location>
</feature>
<dbReference type="InterPro" id="IPR003663">
    <property type="entry name" value="Sugar/inositol_transpt"/>
</dbReference>
<dbReference type="PANTHER" id="PTHR23503:SF128">
    <property type="entry name" value="GLUCOSE TRANSPORTER TYPE 1"/>
    <property type="match status" value="1"/>
</dbReference>
<dbReference type="EMBL" id="JAANHZ010000632">
    <property type="protein sequence ID" value="KAG5309038.1"/>
    <property type="molecule type" value="Genomic_DNA"/>
</dbReference>
<dbReference type="InterPro" id="IPR005828">
    <property type="entry name" value="MFS_sugar_transport-like"/>
</dbReference>
<evidence type="ECO:0000313" key="11">
    <source>
        <dbReference type="Proteomes" id="UP000667349"/>
    </source>
</evidence>
<dbReference type="Gene3D" id="1.20.1250.20">
    <property type="entry name" value="MFS general substrate transporter like domains"/>
    <property type="match status" value="1"/>
</dbReference>
<dbReference type="InterPro" id="IPR005829">
    <property type="entry name" value="Sugar_transporter_CS"/>
</dbReference>
<comment type="subcellular location">
    <subcellularLocation>
        <location evidence="1">Membrane</location>
        <topology evidence="1">Multi-pass membrane protein</topology>
    </subcellularLocation>
</comment>
<feature type="transmembrane region" description="Helical" evidence="8">
    <location>
        <begin position="608"/>
        <end position="625"/>
    </location>
</feature>
<feature type="domain" description="Major facilitator superfamily (MFS) profile" evidence="9">
    <location>
        <begin position="182"/>
        <end position="632"/>
    </location>
</feature>
<evidence type="ECO:0000256" key="4">
    <source>
        <dbReference type="ARBA" id="ARBA00023136"/>
    </source>
</evidence>
<protein>
    <submittedName>
        <fullName evidence="10">GTR1 protein</fullName>
    </submittedName>
</protein>
<feature type="region of interest" description="Disordered" evidence="7">
    <location>
        <begin position="670"/>
        <end position="689"/>
    </location>
</feature>
<evidence type="ECO:0000313" key="10">
    <source>
        <dbReference type="EMBL" id="KAG5309038.1"/>
    </source>
</evidence>
<keyword evidence="6" id="KW-0175">Coiled coil</keyword>
<dbReference type="GO" id="GO:0015149">
    <property type="term" value="F:hexose transmembrane transporter activity"/>
    <property type="evidence" value="ECO:0007669"/>
    <property type="project" value="TreeGrafter"/>
</dbReference>
<organism evidence="10 11">
    <name type="scientific">Acromyrmex insinuator</name>
    <dbReference type="NCBI Taxonomy" id="230686"/>
    <lineage>
        <taxon>Eukaryota</taxon>
        <taxon>Metazoa</taxon>
        <taxon>Ecdysozoa</taxon>
        <taxon>Arthropoda</taxon>
        <taxon>Hexapoda</taxon>
        <taxon>Insecta</taxon>
        <taxon>Pterygota</taxon>
        <taxon>Neoptera</taxon>
        <taxon>Endopterygota</taxon>
        <taxon>Hymenoptera</taxon>
        <taxon>Apocrita</taxon>
        <taxon>Aculeata</taxon>
        <taxon>Formicoidea</taxon>
        <taxon>Formicidae</taxon>
        <taxon>Myrmicinae</taxon>
        <taxon>Acromyrmex</taxon>
    </lineage>
</organism>
<feature type="non-terminal residue" evidence="10">
    <location>
        <position position="689"/>
    </location>
</feature>
<dbReference type="SUPFAM" id="SSF103473">
    <property type="entry name" value="MFS general substrate transporter"/>
    <property type="match status" value="1"/>
</dbReference>
<keyword evidence="2 8" id="KW-0812">Transmembrane</keyword>
<comment type="caution">
    <text evidence="10">The sequence shown here is derived from an EMBL/GenBank/DDBJ whole genome shotgun (WGS) entry which is preliminary data.</text>
</comment>
<evidence type="ECO:0000256" key="8">
    <source>
        <dbReference type="SAM" id="Phobius"/>
    </source>
</evidence>
<feature type="transmembrane region" description="Helical" evidence="8">
    <location>
        <begin position="263"/>
        <end position="283"/>
    </location>
</feature>
<dbReference type="PROSITE" id="PS50850">
    <property type="entry name" value="MFS"/>
    <property type="match status" value="1"/>
</dbReference>
<keyword evidence="4 8" id="KW-0472">Membrane</keyword>
<accession>A0A836EW56</accession>
<feature type="transmembrane region" description="Helical" evidence="8">
    <location>
        <begin position="439"/>
        <end position="462"/>
    </location>
</feature>
<dbReference type="FunFam" id="1.20.1250.20:FF:000029">
    <property type="entry name" value="solute carrier family 2, facilitated glucose transporter member 4"/>
    <property type="match status" value="1"/>
</dbReference>